<dbReference type="PANTHER" id="PTHR11557">
    <property type="entry name" value="PORPHOBILINOGEN DEAMINASE"/>
    <property type="match status" value="1"/>
</dbReference>
<name>A0AA37P6X1_9PEZI</name>
<keyword evidence="7" id="KW-0808">Transferase</keyword>
<dbReference type="GO" id="GO:0004418">
    <property type="term" value="F:hydroxymethylbilane synthase activity"/>
    <property type="evidence" value="ECO:0007669"/>
    <property type="project" value="UniProtKB-EC"/>
</dbReference>
<dbReference type="NCBIfam" id="TIGR00212">
    <property type="entry name" value="hemC"/>
    <property type="match status" value="1"/>
</dbReference>
<dbReference type="SUPFAM" id="SSF53850">
    <property type="entry name" value="Periplasmic binding protein-like II"/>
    <property type="match status" value="1"/>
</dbReference>
<evidence type="ECO:0000256" key="3">
    <source>
        <dbReference type="ARBA" id="ARBA00004735"/>
    </source>
</evidence>
<comment type="similarity">
    <text evidence="4">Belongs to the HMBS family.</text>
</comment>
<dbReference type="Gene3D" id="3.30.160.40">
    <property type="entry name" value="Porphobilinogen deaminase, C-terminal domain"/>
    <property type="match status" value="1"/>
</dbReference>
<evidence type="ECO:0000256" key="9">
    <source>
        <dbReference type="ARBA" id="ARBA00023244"/>
    </source>
</evidence>
<dbReference type="AlphaFoldDB" id="A0AA37P6X1"/>
<dbReference type="EMBL" id="BQXU01000002">
    <property type="protein sequence ID" value="GKT40879.1"/>
    <property type="molecule type" value="Genomic_DNA"/>
</dbReference>
<evidence type="ECO:0000256" key="11">
    <source>
        <dbReference type="ARBA" id="ARBA00033064"/>
    </source>
</evidence>
<dbReference type="GeneID" id="73321862"/>
<gene>
    <name evidence="15" type="ORF">ColSpa_01060</name>
</gene>
<dbReference type="FunFam" id="3.40.190.10:FF:000086">
    <property type="entry name" value="Probable porphobilinogen deaminase"/>
    <property type="match status" value="1"/>
</dbReference>
<evidence type="ECO:0000256" key="6">
    <source>
        <dbReference type="ARBA" id="ARBA00016519"/>
    </source>
</evidence>
<evidence type="ECO:0000256" key="5">
    <source>
        <dbReference type="ARBA" id="ARBA00012655"/>
    </source>
</evidence>
<dbReference type="Proteomes" id="UP001055115">
    <property type="component" value="Unassembled WGS sequence"/>
</dbReference>
<dbReference type="InterPro" id="IPR022417">
    <property type="entry name" value="Porphobilin_deaminase_N"/>
</dbReference>
<organism evidence="15 16">
    <name type="scientific">Colletotrichum spaethianum</name>
    <dbReference type="NCBI Taxonomy" id="700344"/>
    <lineage>
        <taxon>Eukaryota</taxon>
        <taxon>Fungi</taxon>
        <taxon>Dikarya</taxon>
        <taxon>Ascomycota</taxon>
        <taxon>Pezizomycotina</taxon>
        <taxon>Sordariomycetes</taxon>
        <taxon>Hypocreomycetidae</taxon>
        <taxon>Glomerellales</taxon>
        <taxon>Glomerellaceae</taxon>
        <taxon>Colletotrichum</taxon>
        <taxon>Colletotrichum spaethianum species complex</taxon>
    </lineage>
</organism>
<dbReference type="GO" id="GO:0006783">
    <property type="term" value="P:heme biosynthetic process"/>
    <property type="evidence" value="ECO:0007669"/>
    <property type="project" value="UniProtKB-KW"/>
</dbReference>
<evidence type="ECO:0000256" key="2">
    <source>
        <dbReference type="ARBA" id="ARBA00002869"/>
    </source>
</evidence>
<dbReference type="InterPro" id="IPR022419">
    <property type="entry name" value="Porphobilin_deaminase_cofac_BS"/>
</dbReference>
<dbReference type="InterPro" id="IPR036803">
    <property type="entry name" value="Porphobilinogen_deaminase_C_sf"/>
</dbReference>
<reference evidence="15 16" key="1">
    <citation type="submission" date="2022-03" db="EMBL/GenBank/DDBJ databases">
        <title>Genome data of Colletotrichum spp.</title>
        <authorList>
            <person name="Utami Y.D."/>
            <person name="Hiruma K."/>
        </authorList>
    </citation>
    <scope>NUCLEOTIDE SEQUENCE [LARGE SCALE GENOMIC DNA]</scope>
    <source>
        <strain evidence="15 16">MAFF 239500</strain>
    </source>
</reference>
<feature type="domain" description="Porphobilinogen deaminase N-terminal" evidence="13">
    <location>
        <begin position="13"/>
        <end position="230"/>
    </location>
</feature>
<keyword evidence="9" id="KW-0627">Porphyrin biosynthesis</keyword>
<accession>A0AA37P6X1</accession>
<proteinExistence type="inferred from homology"/>
<dbReference type="EC" id="2.5.1.61" evidence="5"/>
<dbReference type="InterPro" id="IPR022418">
    <property type="entry name" value="Porphobilinogen_deaminase_C"/>
</dbReference>
<evidence type="ECO:0000256" key="4">
    <source>
        <dbReference type="ARBA" id="ARBA00005638"/>
    </source>
</evidence>
<dbReference type="FunFam" id="3.40.190.10:FF:000005">
    <property type="entry name" value="Porphobilinogen deaminase"/>
    <property type="match status" value="1"/>
</dbReference>
<dbReference type="CDD" id="cd13645">
    <property type="entry name" value="PBP2_HuPBGD_like"/>
    <property type="match status" value="1"/>
</dbReference>
<evidence type="ECO:0000256" key="8">
    <source>
        <dbReference type="ARBA" id="ARBA00023133"/>
    </source>
</evidence>
<dbReference type="Gene3D" id="3.40.190.10">
    <property type="entry name" value="Periplasmic binding protein-like II"/>
    <property type="match status" value="2"/>
</dbReference>
<dbReference type="PROSITE" id="PS00533">
    <property type="entry name" value="PORPHOBILINOGEN_DEAM"/>
    <property type="match status" value="1"/>
</dbReference>
<dbReference type="PRINTS" id="PR00151">
    <property type="entry name" value="PORPHBDMNASE"/>
</dbReference>
<comment type="function">
    <text evidence="2">Tetrapolymerization of the monopyrrole PBG into the hydroxymethylbilane pre-uroporphyrinogen in several discrete steps.</text>
</comment>
<evidence type="ECO:0000256" key="1">
    <source>
        <dbReference type="ARBA" id="ARBA00001916"/>
    </source>
</evidence>
<keyword evidence="16" id="KW-1185">Reference proteome</keyword>
<comment type="catalytic activity">
    <reaction evidence="12">
        <text>4 porphobilinogen + H2O = hydroxymethylbilane + 4 NH4(+)</text>
        <dbReference type="Rhea" id="RHEA:13185"/>
        <dbReference type="ChEBI" id="CHEBI:15377"/>
        <dbReference type="ChEBI" id="CHEBI:28938"/>
        <dbReference type="ChEBI" id="CHEBI:57845"/>
        <dbReference type="ChEBI" id="CHEBI:58126"/>
        <dbReference type="EC" id="2.5.1.61"/>
    </reaction>
</comment>
<keyword evidence="8" id="KW-0350">Heme biosynthesis</keyword>
<feature type="domain" description="Porphobilinogen deaminase C-terminal" evidence="14">
    <location>
        <begin position="244"/>
        <end position="318"/>
    </location>
</feature>
<evidence type="ECO:0000259" key="14">
    <source>
        <dbReference type="Pfam" id="PF03900"/>
    </source>
</evidence>
<evidence type="ECO:0000256" key="7">
    <source>
        <dbReference type="ARBA" id="ARBA00022679"/>
    </source>
</evidence>
<dbReference type="GO" id="GO:0005737">
    <property type="term" value="C:cytoplasm"/>
    <property type="evidence" value="ECO:0007669"/>
    <property type="project" value="TreeGrafter"/>
</dbReference>
<dbReference type="FunFam" id="3.30.160.40:FF:000002">
    <property type="entry name" value="Porphobilinogen deaminase"/>
    <property type="match status" value="1"/>
</dbReference>
<evidence type="ECO:0000313" key="16">
    <source>
        <dbReference type="Proteomes" id="UP001055115"/>
    </source>
</evidence>
<dbReference type="RefSeq" id="XP_049123229.1">
    <property type="nucleotide sequence ID" value="XM_049267272.1"/>
</dbReference>
<dbReference type="Pfam" id="PF03900">
    <property type="entry name" value="Porphobil_deamC"/>
    <property type="match status" value="1"/>
</dbReference>
<dbReference type="InterPro" id="IPR000860">
    <property type="entry name" value="HemC"/>
</dbReference>
<dbReference type="SUPFAM" id="SSF54782">
    <property type="entry name" value="Porphobilinogen deaminase (hydroxymethylbilane synthase), C-terminal domain"/>
    <property type="match status" value="1"/>
</dbReference>
<protein>
    <recommendedName>
        <fullName evidence="6">Porphobilinogen deaminase</fullName>
        <ecNumber evidence="5">2.5.1.61</ecNumber>
    </recommendedName>
    <alternativeName>
        <fullName evidence="11">Hydroxymethylbilane synthase</fullName>
    </alternativeName>
    <alternativeName>
        <fullName evidence="10">Pre-uroporphyrinogen synthase</fullName>
    </alternativeName>
</protein>
<evidence type="ECO:0000256" key="10">
    <source>
        <dbReference type="ARBA" id="ARBA00030685"/>
    </source>
</evidence>
<evidence type="ECO:0000313" key="15">
    <source>
        <dbReference type="EMBL" id="GKT40879.1"/>
    </source>
</evidence>
<comment type="caution">
    <text evidence="15">The sequence shown here is derived from an EMBL/GenBank/DDBJ whole genome shotgun (WGS) entry which is preliminary data.</text>
</comment>
<comment type="pathway">
    <text evidence="3">Porphyrin-containing compound metabolism; protoporphyrin-IX biosynthesis; coproporphyrinogen-III from 5-aminolevulinate: step 2/4.</text>
</comment>
<evidence type="ECO:0000259" key="13">
    <source>
        <dbReference type="Pfam" id="PF01379"/>
    </source>
</evidence>
<evidence type="ECO:0000256" key="12">
    <source>
        <dbReference type="ARBA" id="ARBA00048169"/>
    </source>
</evidence>
<dbReference type="Pfam" id="PF01379">
    <property type="entry name" value="Porphobil_deam"/>
    <property type="match status" value="1"/>
</dbReference>
<sequence>MAAAPSTAESGIIHVGTRRSALAMKQTEIVVEGLSKARPDVSFEVHSMQTLGDKDQITALYNFGGKGLWTSELEAKLVAKELDIIVHSLKDMPTTLPDGCTLGCVTKREDPRDVVVFKASLAEKHGWKALADLPEGSVIGTSSVRRIAQLKRRYPGLKFADVRGNIETRLRKCDDPEGPFSAIILAAAGLLRMDYGARISQFLESENSGTLHAVGQGALGIEARFGDERVLSVLKELEDKPTMLACVAERSVMRTLEGGCSVPIGVETTWVEDGKKLRLKATVVHVDGTHGVDAERIEAITTAEEADDFGKLVAQDLVDGGAQQILDDINQVRPVIIGGGESLVLLLAHQRLELLDAGLVDLDLCNPAAAVRVVLGDLVDGAGLLLEAEVDLGDLAADGSVDVGGALHGLDGTDGVALGDLGALLGQLDVDDVAQLLGSVLGDTNDARLLVGVEVNPLVVLCVLAY</sequence>
<comment type="cofactor">
    <cofactor evidence="1">
        <name>dipyrromethane</name>
        <dbReference type="ChEBI" id="CHEBI:60342"/>
    </cofactor>
</comment>
<dbReference type="PANTHER" id="PTHR11557:SF0">
    <property type="entry name" value="PORPHOBILINOGEN DEAMINASE"/>
    <property type="match status" value="1"/>
</dbReference>